<dbReference type="EMBL" id="JBJXVJ010000005">
    <property type="protein sequence ID" value="MFN1219318.1"/>
    <property type="molecule type" value="Genomic_DNA"/>
</dbReference>
<evidence type="ECO:0000313" key="2">
    <source>
        <dbReference type="EMBL" id="MFN1219318.1"/>
    </source>
</evidence>
<reference evidence="1 3" key="3">
    <citation type="journal article" date="2016" name="Genome Announc.">
        <title>Draft Genome Sequence of a Biocontrol Rhizobacterium, Chryseobacterium kwangjuense Strain KJ1R5, Isolated from Pepper (Capsicum annuum).</title>
        <authorList>
            <person name="Jeong J.J."/>
            <person name="Park H."/>
            <person name="Park B.H."/>
            <person name="Mannaa M."/>
            <person name="Sang M.K."/>
            <person name="Choi I.G."/>
            <person name="Kim K.D."/>
        </authorList>
    </citation>
    <scope>NUCLEOTIDE SEQUENCE [LARGE SCALE GENOMIC DNA]</scope>
    <source>
        <strain evidence="1 3">KJ1R5</strain>
    </source>
</reference>
<name>A0A135WCW7_9FLAO</name>
<dbReference type="AlphaFoldDB" id="A0A135WCW7"/>
<proteinExistence type="predicted"/>
<dbReference type="EMBL" id="LPUR01000011">
    <property type="protein sequence ID" value="KXH82729.1"/>
    <property type="molecule type" value="Genomic_DNA"/>
</dbReference>
<dbReference type="RefSeq" id="WP_062650634.1">
    <property type="nucleotide sequence ID" value="NZ_JBJXVJ010000005.1"/>
</dbReference>
<sequence>MKKSLLLIPLIIISCKKEPNVTETQIKDSAAVTEMSDTSAHADSASLRKQDSIINNAPVTKQVLRKGVMRTEKNGQIIRTADASQLPFTLGEEFTKDGQELILKLTHYDKPNIKASISTNEKDFNIRFNQIKLPNGDYDGPFGREITYETKGTGEVWLIIGKSNMASGNTKGNFNVSVE</sequence>
<gene>
    <name evidence="2" type="ORF">ACKW6Q_20325</name>
    <name evidence="1" type="ORF">AU378_09760</name>
</gene>
<evidence type="ECO:0000313" key="1">
    <source>
        <dbReference type="EMBL" id="KXH82729.1"/>
    </source>
</evidence>
<comment type="caution">
    <text evidence="1">The sequence shown here is derived from an EMBL/GenBank/DDBJ whole genome shotgun (WGS) entry which is preliminary data.</text>
</comment>
<keyword evidence="4" id="KW-1185">Reference proteome</keyword>
<dbReference type="OrthoDB" id="1255149at2"/>
<dbReference type="Proteomes" id="UP001634154">
    <property type="component" value="Unassembled WGS sequence"/>
</dbReference>
<evidence type="ECO:0000313" key="3">
    <source>
        <dbReference type="Proteomes" id="UP000070513"/>
    </source>
</evidence>
<reference evidence="2 4" key="4">
    <citation type="submission" date="2024-12" db="EMBL/GenBank/DDBJ databases">
        <title>Draft genome sequence of Chryseobacterium kwangjuense AG447.</title>
        <authorList>
            <person name="Cheptsov V.S."/>
            <person name="Belov A."/>
            <person name="Zavarzina A.G."/>
        </authorList>
    </citation>
    <scope>NUCLEOTIDE SEQUENCE [LARGE SCALE GENOMIC DNA]</scope>
    <source>
        <strain evidence="2 4">AG447</strain>
    </source>
</reference>
<dbReference type="Proteomes" id="UP000070513">
    <property type="component" value="Unassembled WGS sequence"/>
</dbReference>
<dbReference type="PROSITE" id="PS51257">
    <property type="entry name" value="PROKAR_LIPOPROTEIN"/>
    <property type="match status" value="1"/>
</dbReference>
<accession>A0A135WCW7</accession>
<organism evidence="1 3">
    <name type="scientific">Chryseobacterium kwangjuense</name>
    <dbReference type="NCBI Taxonomy" id="267125"/>
    <lineage>
        <taxon>Bacteria</taxon>
        <taxon>Pseudomonadati</taxon>
        <taxon>Bacteroidota</taxon>
        <taxon>Flavobacteriia</taxon>
        <taxon>Flavobacteriales</taxon>
        <taxon>Weeksellaceae</taxon>
        <taxon>Chryseobacterium group</taxon>
        <taxon>Chryseobacterium</taxon>
    </lineage>
</organism>
<protein>
    <submittedName>
        <fullName evidence="1">Uncharacterized protein</fullName>
    </submittedName>
</protein>
<evidence type="ECO:0000313" key="4">
    <source>
        <dbReference type="Proteomes" id="UP001634154"/>
    </source>
</evidence>
<reference evidence="1" key="2">
    <citation type="submission" date="2015-12" db="EMBL/GenBank/DDBJ databases">
        <authorList>
            <person name="Shamseldin A."/>
            <person name="Moawad H."/>
            <person name="Abd El-Rahim W.M."/>
            <person name="Sadowsky M.J."/>
        </authorList>
    </citation>
    <scope>NUCLEOTIDE SEQUENCE</scope>
    <source>
        <strain evidence="1">KJ1R5</strain>
    </source>
</reference>
<reference evidence="3" key="1">
    <citation type="submission" date="2015-12" db="EMBL/GenBank/DDBJ databases">
        <title>Genome sequence of a biocontrol rhizobacterium Chryseobacterium kwangjuense strain KJ1R5 isolated from pepper (Capsicum annuum L.).</title>
        <authorList>
            <person name="Jeong J.-J."/>
            <person name="Park H."/>
            <person name="Mannaa M."/>
            <person name="Sang M.K."/>
            <person name="Choi I.-G."/>
            <person name="Kim K.D."/>
        </authorList>
    </citation>
    <scope>NUCLEOTIDE SEQUENCE [LARGE SCALE GENOMIC DNA]</scope>
    <source>
        <strain evidence="3">KJ1R5</strain>
    </source>
</reference>